<dbReference type="Gene3D" id="3.40.50.1820">
    <property type="entry name" value="alpha/beta hydrolase"/>
    <property type="match status" value="1"/>
</dbReference>
<keyword evidence="2" id="KW-1185">Reference proteome</keyword>
<dbReference type="PANTHER" id="PTHR11440">
    <property type="entry name" value="LECITHIN-CHOLESTEROL ACYLTRANSFERASE-RELATED"/>
    <property type="match status" value="1"/>
</dbReference>
<dbReference type="Proteomes" id="UP001165063">
    <property type="component" value="Unassembled WGS sequence"/>
</dbReference>
<dbReference type="AlphaFoldDB" id="A0A9W6SVP2"/>
<organism evidence="1 2">
    <name type="scientific">Ambrosiozyma monospora</name>
    <name type="common">Yeast</name>
    <name type="synonym">Endomycopsis monosporus</name>
    <dbReference type="NCBI Taxonomy" id="43982"/>
    <lineage>
        <taxon>Eukaryota</taxon>
        <taxon>Fungi</taxon>
        <taxon>Dikarya</taxon>
        <taxon>Ascomycota</taxon>
        <taxon>Saccharomycotina</taxon>
        <taxon>Pichiomycetes</taxon>
        <taxon>Pichiales</taxon>
        <taxon>Pichiaceae</taxon>
        <taxon>Ambrosiozyma</taxon>
    </lineage>
</organism>
<reference evidence="1" key="1">
    <citation type="submission" date="2023-04" db="EMBL/GenBank/DDBJ databases">
        <title>Ambrosiozyma monospora NBRC 1965.</title>
        <authorList>
            <person name="Ichikawa N."/>
            <person name="Sato H."/>
            <person name="Tonouchi N."/>
        </authorList>
    </citation>
    <scope>NUCLEOTIDE SEQUENCE</scope>
    <source>
        <strain evidence="1">NBRC 1965</strain>
    </source>
</reference>
<name>A0A9W6SVP2_AMBMO</name>
<sequence>MVLPKKLSFFENLLNDSDSAPREISKDGKPSKPRAGLRVKEEDQVIEVFEYWYGIKDMLKKKGCKVIVAKVPPFATIETRAQELNKFITQNLYKIKPNETDSQIDTTTAKPIKINLIAHSMGGLDCRFLISKLEKHGYEVASLTTISSPHRGTYAADFALKFFPQLLLSRYFPSVKQLTMSECNRMNIELPNDPNVKLFGKCGSFGFN</sequence>
<dbReference type="OrthoDB" id="5592486at2759"/>
<gene>
    <name evidence="1" type="ORF">Amon01_000895400</name>
</gene>
<accession>A0A9W6SVP2</accession>
<dbReference type="Pfam" id="PF02089">
    <property type="entry name" value="Palm_thioest"/>
    <property type="match status" value="1"/>
</dbReference>
<proteinExistence type="predicted"/>
<dbReference type="EMBL" id="BSXU01009066">
    <property type="protein sequence ID" value="GME68029.1"/>
    <property type="molecule type" value="Genomic_DNA"/>
</dbReference>
<dbReference type="InterPro" id="IPR029058">
    <property type="entry name" value="AB_hydrolase_fold"/>
</dbReference>
<evidence type="ECO:0000313" key="1">
    <source>
        <dbReference type="EMBL" id="GME68029.1"/>
    </source>
</evidence>
<comment type="caution">
    <text evidence="1">The sequence shown here is derived from an EMBL/GenBank/DDBJ whole genome shotgun (WGS) entry which is preliminary data.</text>
</comment>
<dbReference type="SUPFAM" id="SSF53474">
    <property type="entry name" value="alpha/beta-Hydrolases"/>
    <property type="match status" value="1"/>
</dbReference>
<protein>
    <submittedName>
        <fullName evidence="1">Unnamed protein product</fullName>
    </submittedName>
</protein>
<evidence type="ECO:0000313" key="2">
    <source>
        <dbReference type="Proteomes" id="UP001165063"/>
    </source>
</evidence>